<gene>
    <name evidence="2" type="primary">gag-pol_16</name>
    <name evidence="2" type="ORF">CM83_2426</name>
</gene>
<reference evidence="2" key="2">
    <citation type="submission" date="2014-07" db="EMBL/GenBank/DDBJ databases">
        <authorList>
            <person name="Hull J."/>
        </authorList>
    </citation>
    <scope>NUCLEOTIDE SEQUENCE</scope>
</reference>
<protein>
    <submittedName>
        <fullName evidence="2">Gag-Pol polyprotein</fullName>
    </submittedName>
</protein>
<evidence type="ECO:0000256" key="1">
    <source>
        <dbReference type="SAM" id="MobiDB-lite"/>
    </source>
</evidence>
<feature type="region of interest" description="Disordered" evidence="1">
    <location>
        <begin position="116"/>
        <end position="139"/>
    </location>
</feature>
<dbReference type="PANTHER" id="PTHR47331:SF1">
    <property type="entry name" value="GAG-LIKE PROTEIN"/>
    <property type="match status" value="1"/>
</dbReference>
<dbReference type="AlphaFoldDB" id="A0A0A9WM73"/>
<reference evidence="2" key="1">
    <citation type="journal article" date="2014" name="PLoS ONE">
        <title>Transcriptome-Based Identification of ABC Transporters in the Western Tarnished Plant Bug Lygus hesperus.</title>
        <authorList>
            <person name="Hull J.J."/>
            <person name="Chaney K."/>
            <person name="Geib S.M."/>
            <person name="Fabrick J.A."/>
            <person name="Brent C.S."/>
            <person name="Walsh D."/>
            <person name="Lavine L.C."/>
        </authorList>
    </citation>
    <scope>NUCLEOTIDE SEQUENCE</scope>
</reference>
<feature type="region of interest" description="Disordered" evidence="1">
    <location>
        <begin position="1"/>
        <end position="48"/>
    </location>
</feature>
<dbReference type="Pfam" id="PF13650">
    <property type="entry name" value="Asp_protease_2"/>
    <property type="match status" value="1"/>
</dbReference>
<accession>A0A0A9WM73</accession>
<feature type="non-terminal residue" evidence="2">
    <location>
        <position position="263"/>
    </location>
</feature>
<dbReference type="InterPro" id="IPR021109">
    <property type="entry name" value="Peptidase_aspartic_dom_sf"/>
</dbReference>
<organism evidence="2">
    <name type="scientific">Lygus hesperus</name>
    <name type="common">Western plant bug</name>
    <dbReference type="NCBI Taxonomy" id="30085"/>
    <lineage>
        <taxon>Eukaryota</taxon>
        <taxon>Metazoa</taxon>
        <taxon>Ecdysozoa</taxon>
        <taxon>Arthropoda</taxon>
        <taxon>Hexapoda</taxon>
        <taxon>Insecta</taxon>
        <taxon>Pterygota</taxon>
        <taxon>Neoptera</taxon>
        <taxon>Paraneoptera</taxon>
        <taxon>Hemiptera</taxon>
        <taxon>Heteroptera</taxon>
        <taxon>Panheteroptera</taxon>
        <taxon>Cimicomorpha</taxon>
        <taxon>Miridae</taxon>
        <taxon>Mirini</taxon>
        <taxon>Lygus</taxon>
    </lineage>
</organism>
<proteinExistence type="predicted"/>
<feature type="compositionally biased region" description="Low complexity" evidence="1">
    <location>
        <begin position="128"/>
        <end position="139"/>
    </location>
</feature>
<dbReference type="PANTHER" id="PTHR47331">
    <property type="entry name" value="PHD-TYPE DOMAIN-CONTAINING PROTEIN"/>
    <property type="match status" value="1"/>
</dbReference>
<feature type="compositionally biased region" description="Polar residues" evidence="1">
    <location>
        <begin position="1"/>
        <end position="12"/>
    </location>
</feature>
<feature type="non-terminal residue" evidence="2">
    <location>
        <position position="1"/>
    </location>
</feature>
<evidence type="ECO:0000313" key="2">
    <source>
        <dbReference type="EMBL" id="JAG08521.1"/>
    </source>
</evidence>
<dbReference type="Gene3D" id="2.40.70.10">
    <property type="entry name" value="Acid Proteases"/>
    <property type="match status" value="1"/>
</dbReference>
<dbReference type="EMBL" id="GBHO01035083">
    <property type="protein sequence ID" value="JAG08521.1"/>
    <property type="molecule type" value="Transcribed_RNA"/>
</dbReference>
<sequence length="263" mass="28053">YSKAGSSKSTPPYSKGNPPPRNKVLVSTESPESKLSRPSGKSSPCGCTPPGHNKISACPKFRSMTIDDRVAMVKKHGLCWSCLSHSHSVAQCPSKFTCRECDSPKHNSLLHRSHPSLVRPGGSPAPQLSGLGAGSSSSGTTTNVALSNTIKMGNTPKKCILGTARVRILGIKNQWHVCRAVCDTGSTTNFMTNALANRLGLKRTKCRVEVSGVGDNHSIPVLGTMQSQITPHFSEQPVFNVDFAIVSKITSDLPTSQLEGEFI</sequence>
<name>A0A0A9WM73_LYGHE</name>
<dbReference type="CDD" id="cd00303">
    <property type="entry name" value="retropepsin_like"/>
    <property type="match status" value="1"/>
</dbReference>